<dbReference type="AlphaFoldDB" id="K7A6K8"/>
<sequence>MTAVNYQIHSDSADKPWIMLIHGLFGSLDNLSALRRQFTESFQVLSVDLPDHGKSSFTQTFSFEHYAALISELIASLNIKRLSIVGHSLGGKVAMRLALNQHELISHLIVLDIAPVQYHSRHSNVFQGLSNVALAVITNRKEAEVALSKYIEDGSTKQFLLKSLYNENDIWKWRFNLELLQTDYTKLSAAIVSEQTFDGPVLFIKGEHSDYLLPEYKQAVTNLFPNSQSKMIRETGHWLHAEKPELCAKIILEFLIK</sequence>
<evidence type="ECO:0000259" key="2">
    <source>
        <dbReference type="Pfam" id="PF00561"/>
    </source>
</evidence>
<gene>
    <name evidence="3" type="ORF">C427_2987</name>
</gene>
<feature type="domain" description="AB hydrolase-1" evidence="2">
    <location>
        <begin position="16"/>
        <end position="244"/>
    </location>
</feature>
<dbReference type="PANTHER" id="PTHR46118">
    <property type="entry name" value="PROTEIN ABHD11"/>
    <property type="match status" value="1"/>
</dbReference>
<dbReference type="InterPro" id="IPR029058">
    <property type="entry name" value="AB_hydrolase_fold"/>
</dbReference>
<dbReference type="InterPro" id="IPR000639">
    <property type="entry name" value="Epox_hydrolase-like"/>
</dbReference>
<dbReference type="PRINTS" id="PR00412">
    <property type="entry name" value="EPOXHYDRLASE"/>
</dbReference>
<reference evidence="3 4" key="1">
    <citation type="journal article" date="2013" name="Genome Announc.">
        <title>Complete Genome Sequence of Glaciecola psychrophila Strain 170T.</title>
        <authorList>
            <person name="Yin J."/>
            <person name="Chen J."/>
            <person name="Liu G."/>
            <person name="Yu Y."/>
            <person name="Song L."/>
            <person name="Wang X."/>
            <person name="Qu X."/>
        </authorList>
    </citation>
    <scope>NUCLEOTIDE SEQUENCE [LARGE SCALE GENOMIC DNA]</scope>
    <source>
        <strain evidence="3 4">170</strain>
    </source>
</reference>
<name>K7A6K8_9ALTE</name>
<dbReference type="PANTHER" id="PTHR46118:SF4">
    <property type="entry name" value="PROTEIN ABHD11"/>
    <property type="match status" value="1"/>
</dbReference>
<dbReference type="SUPFAM" id="SSF53474">
    <property type="entry name" value="alpha/beta-Hydrolases"/>
    <property type="match status" value="1"/>
</dbReference>
<keyword evidence="1 3" id="KW-0378">Hydrolase</keyword>
<protein>
    <submittedName>
        <fullName evidence="3">Alpha/beta hydrolase fold protein</fullName>
    </submittedName>
</protein>
<keyword evidence="4" id="KW-1185">Reference proteome</keyword>
<dbReference type="Gene3D" id="3.40.50.1820">
    <property type="entry name" value="alpha/beta hydrolase"/>
    <property type="match status" value="1"/>
</dbReference>
<evidence type="ECO:0000256" key="1">
    <source>
        <dbReference type="ARBA" id="ARBA00022801"/>
    </source>
</evidence>
<dbReference type="GO" id="GO:0016787">
    <property type="term" value="F:hydrolase activity"/>
    <property type="evidence" value="ECO:0007669"/>
    <property type="project" value="UniProtKB-KW"/>
</dbReference>
<dbReference type="OrthoDB" id="9808398at2"/>
<evidence type="ECO:0000313" key="3">
    <source>
        <dbReference type="EMBL" id="AGH45096.1"/>
    </source>
</evidence>
<dbReference type="Pfam" id="PF00561">
    <property type="entry name" value="Abhydrolase_1"/>
    <property type="match status" value="1"/>
</dbReference>
<dbReference type="PATRIC" id="fig|1129794.4.peg.2970"/>
<dbReference type="PRINTS" id="PR00111">
    <property type="entry name" value="ABHYDROLASE"/>
</dbReference>
<organism evidence="3 4">
    <name type="scientific">Paraglaciecola psychrophila 170</name>
    <dbReference type="NCBI Taxonomy" id="1129794"/>
    <lineage>
        <taxon>Bacteria</taxon>
        <taxon>Pseudomonadati</taxon>
        <taxon>Pseudomonadota</taxon>
        <taxon>Gammaproteobacteria</taxon>
        <taxon>Alteromonadales</taxon>
        <taxon>Alteromonadaceae</taxon>
        <taxon>Paraglaciecola</taxon>
    </lineage>
</organism>
<dbReference type="Proteomes" id="UP000011864">
    <property type="component" value="Chromosome"/>
</dbReference>
<dbReference type="RefSeq" id="WP_007635743.1">
    <property type="nucleotide sequence ID" value="NC_020514.1"/>
</dbReference>
<dbReference type="KEGG" id="gps:C427_2987"/>
<evidence type="ECO:0000313" key="4">
    <source>
        <dbReference type="Proteomes" id="UP000011864"/>
    </source>
</evidence>
<accession>K7A6K8</accession>
<dbReference type="STRING" id="1129794.C427_2987"/>
<dbReference type="InterPro" id="IPR000073">
    <property type="entry name" value="AB_hydrolase_1"/>
</dbReference>
<dbReference type="eggNOG" id="COG0596">
    <property type="taxonomic scope" value="Bacteria"/>
</dbReference>
<proteinExistence type="predicted"/>
<dbReference type="EMBL" id="CP003837">
    <property type="protein sequence ID" value="AGH45096.1"/>
    <property type="molecule type" value="Genomic_DNA"/>
</dbReference>
<dbReference type="HOGENOM" id="CLU_020336_53_1_6"/>